<dbReference type="SUPFAM" id="SSF52172">
    <property type="entry name" value="CheY-like"/>
    <property type="match status" value="1"/>
</dbReference>
<sequence length="241" mass="28422">MYHAAVCEDEKEIASYVMKTLANEFQKNNVQVEFDLFYNGNQLLSMMDEHYHFDIVFMDIEMPEIDGISICRKIRQMNEDALVVFISNKDELVFSTFEVQPFRFVRKSHFDQLLPSLVPAIITELNRRNPAIIRIMEPRSKDLFSFDVNHIQFIEAQGKNCQIHCTNNTTEIKISLSEIEQLLVDYDFIKPHRSYLVNYKFINAIKKNSIELSNEELIPISRNRIDEVKHLFIQYTNRSLS</sequence>
<dbReference type="InterPro" id="IPR046947">
    <property type="entry name" value="LytR-like"/>
</dbReference>
<feature type="domain" description="Response regulatory" evidence="4">
    <location>
        <begin position="3"/>
        <end position="122"/>
    </location>
</feature>
<dbReference type="PANTHER" id="PTHR37299">
    <property type="entry name" value="TRANSCRIPTIONAL REGULATOR-RELATED"/>
    <property type="match status" value="1"/>
</dbReference>
<evidence type="ECO:0000313" key="7">
    <source>
        <dbReference type="Proteomes" id="UP000224563"/>
    </source>
</evidence>
<dbReference type="SMART" id="SM00448">
    <property type="entry name" value="REC"/>
    <property type="match status" value="1"/>
</dbReference>
<evidence type="ECO:0000256" key="1">
    <source>
        <dbReference type="ARBA" id="ARBA00018672"/>
    </source>
</evidence>
<comment type="caution">
    <text evidence="6">The sequence shown here is derived from an EMBL/GenBank/DDBJ whole genome shotgun (WGS) entry which is preliminary data.</text>
</comment>
<dbReference type="PROSITE" id="PS50110">
    <property type="entry name" value="RESPONSE_REGULATORY"/>
    <property type="match status" value="1"/>
</dbReference>
<dbReference type="EMBL" id="PDYG01000031">
    <property type="protein sequence ID" value="PHU37708.1"/>
    <property type="molecule type" value="Genomic_DNA"/>
</dbReference>
<comment type="function">
    <text evidence="2">May play the central regulatory role in sporulation. It may be an element of the effector pathway responsible for the activation of sporulation genes in response to nutritional stress. Spo0A may act in concert with spo0H (a sigma factor) to control the expression of some genes that are critical to the sporulation process.</text>
</comment>
<dbReference type="InterPro" id="IPR001789">
    <property type="entry name" value="Sig_transdc_resp-reg_receiver"/>
</dbReference>
<dbReference type="GO" id="GO:0000156">
    <property type="term" value="F:phosphorelay response regulator activity"/>
    <property type="evidence" value="ECO:0007669"/>
    <property type="project" value="InterPro"/>
</dbReference>
<proteinExistence type="predicted"/>
<dbReference type="Gene3D" id="3.40.50.2300">
    <property type="match status" value="1"/>
</dbReference>
<dbReference type="PANTHER" id="PTHR37299:SF1">
    <property type="entry name" value="STAGE 0 SPORULATION PROTEIN A HOMOLOG"/>
    <property type="match status" value="1"/>
</dbReference>
<dbReference type="Pfam" id="PF04397">
    <property type="entry name" value="LytTR"/>
    <property type="match status" value="1"/>
</dbReference>
<keyword evidence="7" id="KW-1185">Reference proteome</keyword>
<dbReference type="RefSeq" id="WP_099386042.1">
    <property type="nucleotide sequence ID" value="NZ_JANSWH010000067.1"/>
</dbReference>
<feature type="domain" description="HTH LytTR-type" evidence="5">
    <location>
        <begin position="144"/>
        <end position="234"/>
    </location>
</feature>
<dbReference type="Gene3D" id="2.40.50.1020">
    <property type="entry name" value="LytTr DNA-binding domain"/>
    <property type="match status" value="1"/>
</dbReference>
<dbReference type="Pfam" id="PF00072">
    <property type="entry name" value="Response_reg"/>
    <property type="match status" value="1"/>
</dbReference>
<dbReference type="SMART" id="SM00850">
    <property type="entry name" value="LytTR"/>
    <property type="match status" value="1"/>
</dbReference>
<accession>A0A2G3E368</accession>
<dbReference type="InterPro" id="IPR011006">
    <property type="entry name" value="CheY-like_superfamily"/>
</dbReference>
<name>A0A2G3E368_9FIRM</name>
<dbReference type="PROSITE" id="PS50930">
    <property type="entry name" value="HTH_LYTTR"/>
    <property type="match status" value="1"/>
</dbReference>
<dbReference type="Proteomes" id="UP000224563">
    <property type="component" value="Unassembled WGS sequence"/>
</dbReference>
<evidence type="ECO:0000259" key="5">
    <source>
        <dbReference type="PROSITE" id="PS50930"/>
    </source>
</evidence>
<evidence type="ECO:0000256" key="2">
    <source>
        <dbReference type="ARBA" id="ARBA00024867"/>
    </source>
</evidence>
<evidence type="ECO:0000256" key="3">
    <source>
        <dbReference type="PROSITE-ProRule" id="PRU00169"/>
    </source>
</evidence>
<evidence type="ECO:0000259" key="4">
    <source>
        <dbReference type="PROSITE" id="PS50110"/>
    </source>
</evidence>
<feature type="modified residue" description="4-aspartylphosphate" evidence="3">
    <location>
        <position position="59"/>
    </location>
</feature>
<dbReference type="AlphaFoldDB" id="A0A2G3E368"/>
<evidence type="ECO:0000313" key="6">
    <source>
        <dbReference type="EMBL" id="PHU37708.1"/>
    </source>
</evidence>
<organism evidence="6 7">
    <name type="scientific">Agathobacter ruminis</name>
    <dbReference type="NCBI Taxonomy" id="1712665"/>
    <lineage>
        <taxon>Bacteria</taxon>
        <taxon>Bacillati</taxon>
        <taxon>Bacillota</taxon>
        <taxon>Clostridia</taxon>
        <taxon>Lachnospirales</taxon>
        <taxon>Lachnospiraceae</taxon>
        <taxon>Agathobacter</taxon>
    </lineage>
</organism>
<keyword evidence="3" id="KW-0597">Phosphoprotein</keyword>
<dbReference type="GO" id="GO:0003677">
    <property type="term" value="F:DNA binding"/>
    <property type="evidence" value="ECO:0007669"/>
    <property type="project" value="InterPro"/>
</dbReference>
<reference evidence="6 7" key="2">
    <citation type="submission" date="2017-10" db="EMBL/GenBank/DDBJ databases">
        <authorList>
            <person name="Banno H."/>
            <person name="Chua N.-H."/>
        </authorList>
    </citation>
    <scope>NUCLEOTIDE SEQUENCE [LARGE SCALE GENOMIC DNA]</scope>
    <source>
        <strain evidence="6 7">JK623</strain>
    </source>
</reference>
<protein>
    <recommendedName>
        <fullName evidence="1">Stage 0 sporulation protein A homolog</fullName>
    </recommendedName>
</protein>
<gene>
    <name evidence="6" type="ORF">CSX02_06380</name>
</gene>
<reference evidence="6 7" key="1">
    <citation type="submission" date="2017-10" db="EMBL/GenBank/DDBJ databases">
        <title>Resolving the taxonomy of Roseburia spp., Eubacterium rectale and Agathobacter spp. through phylogenomic analysis.</title>
        <authorList>
            <person name="Sheridan P.O."/>
            <person name="Walker A.W."/>
            <person name="Duncan S.H."/>
            <person name="Scott K.P."/>
            <person name="Toole P.W.O."/>
            <person name="Luis P."/>
            <person name="Flint H.J."/>
        </authorList>
    </citation>
    <scope>NUCLEOTIDE SEQUENCE [LARGE SCALE GENOMIC DNA]</scope>
    <source>
        <strain evidence="6 7">JK623</strain>
    </source>
</reference>
<dbReference type="InterPro" id="IPR007492">
    <property type="entry name" value="LytTR_DNA-bd_dom"/>
</dbReference>